<keyword evidence="1" id="KW-0812">Transmembrane</keyword>
<reference evidence="2 3" key="1">
    <citation type="submission" date="2020-08" db="EMBL/GenBank/DDBJ databases">
        <title>Genomic Encyclopedia of Type Strains, Phase IV (KMG-V): Genome sequencing to study the core and pangenomes of soil and plant-associated prokaryotes.</title>
        <authorList>
            <person name="Whitman W."/>
        </authorList>
    </citation>
    <scope>NUCLEOTIDE SEQUENCE [LARGE SCALE GENOMIC DNA]</scope>
    <source>
        <strain evidence="2 3">SEMIA 415</strain>
    </source>
</reference>
<dbReference type="EMBL" id="JACIGO010000002">
    <property type="protein sequence ID" value="MBB4290080.1"/>
    <property type="molecule type" value="Genomic_DNA"/>
</dbReference>
<evidence type="ECO:0000313" key="3">
    <source>
        <dbReference type="Proteomes" id="UP000538507"/>
    </source>
</evidence>
<proteinExistence type="predicted"/>
<protein>
    <submittedName>
        <fullName evidence="2">Uncharacterized protein</fullName>
    </submittedName>
</protein>
<dbReference type="Proteomes" id="UP000538507">
    <property type="component" value="Unassembled WGS sequence"/>
</dbReference>
<organism evidence="2 3">
    <name type="scientific">Rhizobium leguminosarum</name>
    <dbReference type="NCBI Taxonomy" id="384"/>
    <lineage>
        <taxon>Bacteria</taxon>
        <taxon>Pseudomonadati</taxon>
        <taxon>Pseudomonadota</taxon>
        <taxon>Alphaproteobacteria</taxon>
        <taxon>Hyphomicrobiales</taxon>
        <taxon>Rhizobiaceae</taxon>
        <taxon>Rhizobium/Agrobacterium group</taxon>
        <taxon>Rhizobium</taxon>
    </lineage>
</organism>
<evidence type="ECO:0000313" key="2">
    <source>
        <dbReference type="EMBL" id="MBB4290080.1"/>
    </source>
</evidence>
<sequence length="111" mass="12231">MSEKLTVLVCAGDHIHLVDSWFWPPGISERVFCNDISWRRDPITACKISREIMKTPRHISFAILAVAVMALSALLLEHTGVFAGAFRTEILARVDDGDVVNAADIVDGAIR</sequence>
<name>A0AAE2SW29_RHILE</name>
<accession>A0AAE2SW29</accession>
<keyword evidence="1" id="KW-1133">Transmembrane helix</keyword>
<keyword evidence="1" id="KW-0472">Membrane</keyword>
<evidence type="ECO:0000256" key="1">
    <source>
        <dbReference type="SAM" id="Phobius"/>
    </source>
</evidence>
<dbReference type="AlphaFoldDB" id="A0AAE2SW29"/>
<gene>
    <name evidence="2" type="ORF">GGE16_002120</name>
</gene>
<comment type="caution">
    <text evidence="2">The sequence shown here is derived from an EMBL/GenBank/DDBJ whole genome shotgun (WGS) entry which is preliminary data.</text>
</comment>
<feature type="transmembrane region" description="Helical" evidence="1">
    <location>
        <begin position="59"/>
        <end position="76"/>
    </location>
</feature>